<dbReference type="Proteomes" id="UP001178743">
    <property type="component" value="Chromosome"/>
</dbReference>
<reference evidence="1" key="1">
    <citation type="submission" date="2019-11" db="EMBL/GenBank/DDBJ databases">
        <authorList>
            <person name="Falquet L."/>
            <person name="Falquet L."/>
        </authorList>
    </citation>
    <scope>NUCLEOTIDE SEQUENCE</scope>
    <source>
        <strain evidence="1">8756-13</strain>
    </source>
</reference>
<evidence type="ECO:0000313" key="2">
    <source>
        <dbReference type="EMBL" id="WFQ92670.1"/>
    </source>
</evidence>
<evidence type="ECO:0000313" key="1">
    <source>
        <dbReference type="EMBL" id="VZR97364.1"/>
    </source>
</evidence>
<dbReference type="EMBL" id="CP113498">
    <property type="protein sequence ID" value="WFQ93859.1"/>
    <property type="molecule type" value="Genomic_DNA"/>
</dbReference>
<evidence type="ECO:0000313" key="4">
    <source>
        <dbReference type="Proteomes" id="UP001214039"/>
    </source>
</evidence>
<gene>
    <name evidence="1" type="ORF">MF5295_00276</name>
    <name evidence="2" type="ORF">MFERI14822_00459</name>
    <name evidence="3" type="ORF">MFERI15181_00780</name>
</gene>
<accession>A0A654IJ86</accession>
<name>A0A654IJ86_9MOLU</name>
<organism evidence="1">
    <name type="scientific">Mycoplasma feriruminatoris</name>
    <dbReference type="NCBI Taxonomy" id="1179777"/>
    <lineage>
        <taxon>Bacteria</taxon>
        <taxon>Bacillati</taxon>
        <taxon>Mycoplasmatota</taxon>
        <taxon>Mollicutes</taxon>
        <taxon>Mycoplasmataceae</taxon>
        <taxon>Mycoplasma</taxon>
    </lineage>
</organism>
<reference evidence="3 4" key="2">
    <citation type="submission" date="2022-11" db="EMBL/GenBank/DDBJ databases">
        <title>Comparative genomic analysis of Mycoplasma feriruminatoris and the Mycoplasma mycoides cluster.</title>
        <authorList>
            <person name="Baby V."/>
            <person name="Ambroset C."/>
            <person name="Gaurivaud P."/>
            <person name="Boury C."/>
            <person name="Guichoux E."/>
            <person name="Lartigue C."/>
            <person name="Tardy F."/>
            <person name="Sirand-Pugnet P."/>
        </authorList>
    </citation>
    <scope>NUCLEOTIDE SEQUENCE [LARGE SCALE GENOMIC DNA]</scope>
    <source>
        <strain evidence="2">L14822</strain>
        <strain evidence="3 4">L15181</strain>
    </source>
</reference>
<evidence type="ECO:0000313" key="3">
    <source>
        <dbReference type="EMBL" id="WFQ93859.1"/>
    </source>
</evidence>
<dbReference type="EMBL" id="CP104008">
    <property type="protein sequence ID" value="WFQ92670.1"/>
    <property type="molecule type" value="Genomic_DNA"/>
</dbReference>
<proteinExistence type="predicted"/>
<sequence>MIKGYHWLLQDEKISPEMILDKPDHFPEVTKEYFNILKNPPTDETYDYVWNYKSIDWSNQINVKRITQQAYEIVQKLNIGKEKLLKEQQLLASQQEKQLEEKIEKNKHNISNKYTSKFKIK</sequence>
<dbReference type="AlphaFoldDB" id="A0A654IJ86"/>
<keyword evidence="4" id="KW-1185">Reference proteome</keyword>
<dbReference type="Proteomes" id="UP001214039">
    <property type="component" value="Chromosome"/>
</dbReference>
<protein>
    <submittedName>
        <fullName evidence="1">Uncharacterized protein</fullName>
    </submittedName>
</protein>
<dbReference type="EMBL" id="LR739235">
    <property type="protein sequence ID" value="VZR97364.1"/>
    <property type="molecule type" value="Genomic_DNA"/>
</dbReference>